<feature type="transmembrane region" description="Helical" evidence="1">
    <location>
        <begin position="20"/>
        <end position="39"/>
    </location>
</feature>
<protein>
    <submittedName>
        <fullName evidence="2">Phage holin, lambda family</fullName>
    </submittedName>
</protein>
<accession>A0A5X4PE54</accession>
<gene>
    <name evidence="2" type="ORF">EHB58_09570</name>
</gene>
<evidence type="ECO:0000313" key="2">
    <source>
        <dbReference type="EMBL" id="EBZ8648460.1"/>
    </source>
</evidence>
<proteinExistence type="predicted"/>
<keyword evidence="1" id="KW-1133">Transmembrane helix</keyword>
<comment type="caution">
    <text evidence="2">The sequence shown here is derived from an EMBL/GenBank/DDBJ whole genome shotgun (WGS) entry which is preliminary data.</text>
</comment>
<dbReference type="InterPro" id="IPR006481">
    <property type="entry name" value="Phage_lambda_GpS_holin"/>
</dbReference>
<keyword evidence="1" id="KW-0472">Membrane</keyword>
<organism evidence="2">
    <name type="scientific">Salmonella enterica subsp. enterica serovar Hull</name>
    <dbReference type="NCBI Taxonomy" id="1403564"/>
    <lineage>
        <taxon>Bacteria</taxon>
        <taxon>Pseudomonadati</taxon>
        <taxon>Pseudomonadota</taxon>
        <taxon>Gammaproteobacteria</taxon>
        <taxon>Enterobacterales</taxon>
        <taxon>Enterobacteriaceae</taxon>
        <taxon>Salmonella</taxon>
    </lineage>
</organism>
<feature type="transmembrane region" description="Helical" evidence="1">
    <location>
        <begin position="51"/>
        <end position="68"/>
    </location>
</feature>
<evidence type="ECO:0000256" key="1">
    <source>
        <dbReference type="SAM" id="Phobius"/>
    </source>
</evidence>
<sequence>MNDKDPGLWADIVSGIRNAWPQMSGVLLAVLIRYGMLIYYGSEKKSERVECILCGLLTLAFTSVLGVIGLPDAISPLFGGCIGLLGVRRLEKISLKALKKHLGVDDETK</sequence>
<dbReference type="EMBL" id="AAHSMS010000010">
    <property type="protein sequence ID" value="EBZ8648460.1"/>
    <property type="molecule type" value="Genomic_DNA"/>
</dbReference>
<dbReference type="AlphaFoldDB" id="A0A5X4PE54"/>
<dbReference type="NCBIfam" id="TIGR01594">
    <property type="entry name" value="holin_lambda"/>
    <property type="match status" value="1"/>
</dbReference>
<keyword evidence="1" id="KW-0812">Transmembrane</keyword>
<reference evidence="2" key="1">
    <citation type="submission" date="2018-11" db="EMBL/GenBank/DDBJ databases">
        <authorList>
            <person name="Ashton P.M."/>
            <person name="Dallman T."/>
            <person name="Nair S."/>
            <person name="De Pinna E."/>
            <person name="Peters T."/>
            <person name="Grant K."/>
        </authorList>
    </citation>
    <scope>NUCLEOTIDE SEQUENCE</scope>
    <source>
        <strain evidence="2">638096</strain>
    </source>
</reference>
<dbReference type="Pfam" id="PF05106">
    <property type="entry name" value="Phage_holin_3_1"/>
    <property type="match status" value="1"/>
</dbReference>
<name>A0A5X4PE54_SALET</name>